<comment type="function">
    <text evidence="2">Lytic polysaccharide monooxygenase (LMPO) that depolymerizes crystalline and amorphous polysaccharides via the oxidation of scissile alpha- or beta-(1-4)-glycosidic bonds, yielding C1 and/or C4 oxidation products. Catalysis by LPMOs requires the reduction of the active-site copper from Cu(II) to Cu(I) by a reducing agent and H(2)O(2) or O(2) as a cosubstrate.</text>
</comment>
<dbReference type="VEuPathDB" id="FungiDB:SCHCODRAFT_02633361"/>
<evidence type="ECO:0000256" key="1">
    <source>
        <dbReference type="ARBA" id="ARBA00023157"/>
    </source>
</evidence>
<dbReference type="HOGENOM" id="CLU_031730_1_3_1"/>
<dbReference type="EMBL" id="GL377309">
    <property type="protein sequence ID" value="EFI94694.1"/>
    <property type="molecule type" value="Genomic_DNA"/>
</dbReference>
<dbReference type="AlphaFoldDB" id="D8QB46"/>
<dbReference type="InterPro" id="IPR049892">
    <property type="entry name" value="AA9"/>
</dbReference>
<dbReference type="CDD" id="cd21175">
    <property type="entry name" value="LPMO_AA9"/>
    <property type="match status" value="1"/>
</dbReference>
<proteinExistence type="predicted"/>
<dbReference type="PANTHER" id="PTHR33353">
    <property type="entry name" value="PUTATIVE (AFU_ORTHOLOGUE AFUA_1G12560)-RELATED"/>
    <property type="match status" value="1"/>
</dbReference>
<keyword evidence="1 2" id="KW-1015">Disulfide bond</keyword>
<comment type="subcellular location">
    <subcellularLocation>
        <location evidence="2">Secreted</location>
    </subcellularLocation>
</comment>
<dbReference type="eggNOG" id="ENOG502SH9N">
    <property type="taxonomic scope" value="Eukaryota"/>
</dbReference>
<dbReference type="GO" id="GO:0030248">
    <property type="term" value="F:cellulose binding"/>
    <property type="evidence" value="ECO:0007669"/>
    <property type="project" value="UniProtKB-UniRule"/>
</dbReference>
<evidence type="ECO:0000256" key="2">
    <source>
        <dbReference type="RuleBase" id="RU368122"/>
    </source>
</evidence>
<dbReference type="Gene3D" id="2.70.50.70">
    <property type="match status" value="1"/>
</dbReference>
<feature type="domain" description="Auxiliary Activity family 9 catalytic" evidence="3">
    <location>
        <begin position="2"/>
        <end position="170"/>
    </location>
</feature>
<keyword evidence="2" id="KW-0136">Cellulose degradation</keyword>
<comment type="domain">
    <text evidence="2">Has a modular structure: an endo-beta-1,4-glucanase catalytic module at the N-terminus, a linker rich in serines and threonines, and a C-terminal carbohydrate-binding module (CBM).</text>
</comment>
<dbReference type="InParanoid" id="D8QB46"/>
<accession>D8QB46</accession>
<dbReference type="EC" id="1.14.99.56" evidence="2"/>
<keyword evidence="2" id="KW-0624">Polysaccharide degradation</keyword>
<keyword evidence="5" id="KW-1185">Reference proteome</keyword>
<gene>
    <name evidence="4" type="ORF">SCHCODRAFT_77964</name>
</gene>
<dbReference type="STRING" id="578458.D8QB46"/>
<dbReference type="GO" id="GO:0005576">
    <property type="term" value="C:extracellular region"/>
    <property type="evidence" value="ECO:0007669"/>
    <property type="project" value="UniProtKB-SubCell"/>
</dbReference>
<keyword evidence="2" id="KW-0119">Carbohydrate metabolism</keyword>
<evidence type="ECO:0000259" key="3">
    <source>
        <dbReference type="Pfam" id="PF03443"/>
    </source>
</evidence>
<dbReference type="InterPro" id="IPR005103">
    <property type="entry name" value="AA9_LPMO"/>
</dbReference>
<dbReference type="Proteomes" id="UP000007431">
    <property type="component" value="Unassembled WGS sequence"/>
</dbReference>
<dbReference type="GO" id="GO:0008810">
    <property type="term" value="F:cellulase activity"/>
    <property type="evidence" value="ECO:0007669"/>
    <property type="project" value="UniProtKB-UniRule"/>
</dbReference>
<dbReference type="OMA" id="YPECAQF"/>
<evidence type="ECO:0000313" key="5">
    <source>
        <dbReference type="Proteomes" id="UP000007431"/>
    </source>
</evidence>
<evidence type="ECO:0000313" key="4">
    <source>
        <dbReference type="EMBL" id="EFI94694.1"/>
    </source>
</evidence>
<dbReference type="Pfam" id="PF03443">
    <property type="entry name" value="AA9"/>
    <property type="match status" value="1"/>
</dbReference>
<organism evidence="5">
    <name type="scientific">Schizophyllum commune (strain H4-8 / FGSC 9210)</name>
    <name type="common">Split gill fungus</name>
    <dbReference type="NCBI Taxonomy" id="578458"/>
    <lineage>
        <taxon>Eukaryota</taxon>
        <taxon>Fungi</taxon>
        <taxon>Dikarya</taxon>
        <taxon>Basidiomycota</taxon>
        <taxon>Agaricomycotina</taxon>
        <taxon>Agaricomycetes</taxon>
        <taxon>Agaricomycetidae</taxon>
        <taxon>Agaricales</taxon>
        <taxon>Schizophyllaceae</taxon>
        <taxon>Schizophyllum</taxon>
    </lineage>
</organism>
<keyword evidence="4" id="KW-0378">Hydrolase</keyword>
<dbReference type="GO" id="GO:0030245">
    <property type="term" value="P:cellulose catabolic process"/>
    <property type="evidence" value="ECO:0007669"/>
    <property type="project" value="UniProtKB-UniRule"/>
</dbReference>
<name>D8QB46_SCHCM</name>
<comment type="catalytic activity">
    <reaction evidence="2">
        <text>[(1-&gt;4)-beta-D-glucosyl]n+m + reduced acceptor + O2 = 4-dehydro-beta-D-glucosyl-[(1-&gt;4)-beta-D-glucosyl]n-1 + [(1-&gt;4)-beta-D-glucosyl]m + acceptor + H2O.</text>
        <dbReference type="EC" id="1.14.99.56"/>
    </reaction>
</comment>
<keyword evidence="2" id="KW-0964">Secreted</keyword>
<sequence>MDATDATIHCNDDGTAGAGQQTATIAAGSEITAKWDQWTHREGPVMVYLANCGGDCTSVNSADLKWFKIDEAGLLSGTVGDGEWGNGVVVDTLEWTSTIPESLAPGNYLIRHELLAIHQANTPQFYPECAQLEITGSGSATPSDEYLVTFPGAYSPSDPGIDIDIYDATTGAETTYPVPGPSVWSG</sequence>
<dbReference type="PANTHER" id="PTHR33353:SF19">
    <property type="entry name" value="GLYCOSYLHYDROLASE FAMILY 61-8 PROTEIN"/>
    <property type="match status" value="1"/>
</dbReference>
<protein>
    <recommendedName>
        <fullName evidence="2">AA9 family lytic polysaccharide monooxygenase</fullName>
        <ecNumber evidence="2">1.14.99.56</ecNumber>
    </recommendedName>
    <alternativeName>
        <fullName evidence="2">Endo-beta-1,4-glucanase</fullName>
    </alternativeName>
    <alternativeName>
        <fullName evidence="2">Glycosyl hydrolase 61 family protein</fullName>
    </alternativeName>
</protein>
<reference evidence="4 5" key="1">
    <citation type="journal article" date="2010" name="Nat. Biotechnol.">
        <title>Genome sequence of the model mushroom Schizophyllum commune.</title>
        <authorList>
            <person name="Ohm R.A."/>
            <person name="de Jong J.F."/>
            <person name="Lugones L.G."/>
            <person name="Aerts A."/>
            <person name="Kothe E."/>
            <person name="Stajich J.E."/>
            <person name="de Vries R.P."/>
            <person name="Record E."/>
            <person name="Levasseur A."/>
            <person name="Baker S.E."/>
            <person name="Bartholomew K.A."/>
            <person name="Coutinho P.M."/>
            <person name="Erdmann S."/>
            <person name="Fowler T.J."/>
            <person name="Gathman A.C."/>
            <person name="Lombard V."/>
            <person name="Henrissat B."/>
            <person name="Knabe N."/>
            <person name="Kuees U."/>
            <person name="Lilly W.W."/>
            <person name="Lindquist E."/>
            <person name="Lucas S."/>
            <person name="Magnuson J.K."/>
            <person name="Piumi F."/>
            <person name="Raudaskoski M."/>
            <person name="Salamov A."/>
            <person name="Schmutz J."/>
            <person name="Schwarze F.W.M.R."/>
            <person name="vanKuyk P.A."/>
            <person name="Horton J.S."/>
            <person name="Grigoriev I.V."/>
            <person name="Woesten H.A.B."/>
        </authorList>
    </citation>
    <scope>NUCLEOTIDE SEQUENCE [LARGE SCALE GENOMIC DNA]</scope>
    <source>
        <strain evidence="5">H4-8 / FGSC 9210</strain>
    </source>
</reference>